<feature type="domain" description="PilZ" evidence="1">
    <location>
        <begin position="96"/>
        <end position="187"/>
    </location>
</feature>
<dbReference type="Gene3D" id="2.40.10.220">
    <property type="entry name" value="predicted glycosyltransferase like domains"/>
    <property type="match status" value="1"/>
</dbReference>
<organism evidence="2 3">
    <name type="scientific">Candidatus Galligastranaerophilus intestinavium</name>
    <dbReference type="NCBI Taxonomy" id="2840836"/>
    <lineage>
        <taxon>Bacteria</taxon>
        <taxon>Candidatus Galligastranaerophilus</taxon>
    </lineage>
</organism>
<dbReference type="Proteomes" id="UP000886865">
    <property type="component" value="Unassembled WGS sequence"/>
</dbReference>
<name>A0A9D1JYC3_9BACT</name>
<gene>
    <name evidence="2" type="ORF">IAA86_06095</name>
</gene>
<dbReference type="GO" id="GO:0035438">
    <property type="term" value="F:cyclic-di-GMP binding"/>
    <property type="evidence" value="ECO:0007669"/>
    <property type="project" value="InterPro"/>
</dbReference>
<evidence type="ECO:0000259" key="1">
    <source>
        <dbReference type="Pfam" id="PF07238"/>
    </source>
</evidence>
<evidence type="ECO:0000313" key="3">
    <source>
        <dbReference type="Proteomes" id="UP000886865"/>
    </source>
</evidence>
<dbReference type="EMBL" id="DVJQ01000049">
    <property type="protein sequence ID" value="HIS74572.1"/>
    <property type="molecule type" value="Genomic_DNA"/>
</dbReference>
<reference evidence="2" key="1">
    <citation type="submission" date="2020-10" db="EMBL/GenBank/DDBJ databases">
        <authorList>
            <person name="Gilroy R."/>
        </authorList>
    </citation>
    <scope>NUCLEOTIDE SEQUENCE</scope>
    <source>
        <strain evidence="2">CHK152-2871</strain>
    </source>
</reference>
<dbReference type="InterPro" id="IPR009875">
    <property type="entry name" value="PilZ_domain"/>
</dbReference>
<proteinExistence type="predicted"/>
<evidence type="ECO:0000313" key="2">
    <source>
        <dbReference type="EMBL" id="HIS74572.1"/>
    </source>
</evidence>
<reference evidence="2" key="2">
    <citation type="journal article" date="2021" name="PeerJ">
        <title>Extensive microbial diversity within the chicken gut microbiome revealed by metagenomics and culture.</title>
        <authorList>
            <person name="Gilroy R."/>
            <person name="Ravi A."/>
            <person name="Getino M."/>
            <person name="Pursley I."/>
            <person name="Horton D.L."/>
            <person name="Alikhan N.F."/>
            <person name="Baker D."/>
            <person name="Gharbi K."/>
            <person name="Hall N."/>
            <person name="Watson M."/>
            <person name="Adriaenssens E.M."/>
            <person name="Foster-Nyarko E."/>
            <person name="Jarju S."/>
            <person name="Secka A."/>
            <person name="Antonio M."/>
            <person name="Oren A."/>
            <person name="Chaudhuri R.R."/>
            <person name="La Ragione R."/>
            <person name="Hildebrand F."/>
            <person name="Pallen M.J."/>
        </authorList>
    </citation>
    <scope>NUCLEOTIDE SEQUENCE</scope>
    <source>
        <strain evidence="2">CHK152-2871</strain>
    </source>
</reference>
<dbReference type="Pfam" id="PF07238">
    <property type="entry name" value="PilZ"/>
    <property type="match status" value="1"/>
</dbReference>
<dbReference type="AlphaFoldDB" id="A0A9D1JYC3"/>
<comment type="caution">
    <text evidence="2">The sequence shown here is derived from an EMBL/GenBank/DDBJ whole genome shotgun (WGS) entry which is preliminary data.</text>
</comment>
<accession>A0A9D1JYC3</accession>
<protein>
    <submittedName>
        <fullName evidence="2">PilZ domain-containing protein</fullName>
    </submittedName>
</protein>
<sequence>MKDYLNYIKEAKRVEIIARSIDCTVRFFCNFIRSSDKSLFFTKPTNKYTEFNYPKGQTLELYIYTANGVFRLKCRLESCENQQCELLLPQSVDKIQRREFIRVGLKVKTIINLKTPTYTKNIKTDSKDLSANGIRVILDEDISKYDKNIELSILFPDNIIKTRAKLIKVKPTVINSTTYYETSLSFITSNKRDVDFIVKKCFEFQAQQRKKLLDKNFKGDNNV</sequence>